<dbReference type="Proteomes" id="UP000237631">
    <property type="component" value="Unassembled WGS sequence"/>
</dbReference>
<dbReference type="AlphaFoldDB" id="A0A2S6C9T4"/>
<proteinExistence type="predicted"/>
<protein>
    <recommendedName>
        <fullName evidence="8">RTA1 domain protein</fullName>
    </recommendedName>
</protein>
<feature type="transmembrane region" description="Helical" evidence="5">
    <location>
        <begin position="120"/>
        <end position="137"/>
    </location>
</feature>
<evidence type="ECO:0000313" key="7">
    <source>
        <dbReference type="Proteomes" id="UP000237631"/>
    </source>
</evidence>
<comment type="caution">
    <text evidence="6">The sequence shown here is derived from an EMBL/GenBank/DDBJ whole genome shotgun (WGS) entry which is preliminary data.</text>
</comment>
<dbReference type="InterPro" id="IPR007568">
    <property type="entry name" value="RTA1"/>
</dbReference>
<sequence length="316" mass="34990">MDAQTDGARWFGLASGPPNGPAAIVFIAAFGICTLGHFFQMCWLKTWYFIPFVMGCIMETCGYYGRFWLSQSPYNFKAYVLYDLLILPAPIFLAATMYMAISRIVTTLDAAELSPIRPRWLSKIFVLGDVVCFLVQLSGTGMTITIDSKIQDIGQKVVVVGLVFQIVVFVAFIWIVWVFFQRCKQQAGAEGLRWKRFVVALLAASVCIVLRNLVVGIKHAQGGSGFVASHEVFAYLFEAVPIFATVCLLLVYQPGRLQRSMKGLKVISPGGDEMQFAERSGLVSRSDENLTGGATFSNDRNHEQIASNIVSCSRIM</sequence>
<feature type="transmembrane region" description="Helical" evidence="5">
    <location>
        <begin position="157"/>
        <end position="177"/>
    </location>
</feature>
<keyword evidence="2 5" id="KW-0812">Transmembrane</keyword>
<dbReference type="PANTHER" id="PTHR31465:SF17">
    <property type="entry name" value="DOMAIN PROTEIN, PUTATIVE (AFU_ORTHOLOGUE AFUA_5G09900)-RELATED"/>
    <property type="match status" value="1"/>
</dbReference>
<dbReference type="STRING" id="357750.A0A2S6C9T4"/>
<evidence type="ECO:0000313" key="6">
    <source>
        <dbReference type="EMBL" id="PPJ56488.1"/>
    </source>
</evidence>
<name>A0A2S6C9T4_9PEZI</name>
<organism evidence="6 7">
    <name type="scientific">Cercospora berteroae</name>
    <dbReference type="NCBI Taxonomy" id="357750"/>
    <lineage>
        <taxon>Eukaryota</taxon>
        <taxon>Fungi</taxon>
        <taxon>Dikarya</taxon>
        <taxon>Ascomycota</taxon>
        <taxon>Pezizomycotina</taxon>
        <taxon>Dothideomycetes</taxon>
        <taxon>Dothideomycetidae</taxon>
        <taxon>Mycosphaerellales</taxon>
        <taxon>Mycosphaerellaceae</taxon>
        <taxon>Cercospora</taxon>
    </lineage>
</organism>
<dbReference type="OrthoDB" id="3358017at2759"/>
<comment type="subcellular location">
    <subcellularLocation>
        <location evidence="1">Membrane</location>
        <topology evidence="1">Multi-pass membrane protein</topology>
    </subcellularLocation>
</comment>
<feature type="transmembrane region" description="Helical" evidence="5">
    <location>
        <begin position="197"/>
        <end position="220"/>
    </location>
</feature>
<evidence type="ECO:0000256" key="4">
    <source>
        <dbReference type="ARBA" id="ARBA00023136"/>
    </source>
</evidence>
<gene>
    <name evidence="6" type="ORF">CBER1_07627</name>
</gene>
<dbReference type="EMBL" id="PNEN01000517">
    <property type="protein sequence ID" value="PPJ56488.1"/>
    <property type="molecule type" value="Genomic_DNA"/>
</dbReference>
<evidence type="ECO:0000256" key="5">
    <source>
        <dbReference type="SAM" id="Phobius"/>
    </source>
</evidence>
<reference evidence="7" key="1">
    <citation type="journal article" date="2017" name="bioRxiv">
        <title>Conservation of a gene cluster reveals novel cercosporin biosynthetic mechanisms and extends production to the genus Colletotrichum.</title>
        <authorList>
            <person name="de Jonge R."/>
            <person name="Ebert M.K."/>
            <person name="Huitt-Roehl C.R."/>
            <person name="Pal P."/>
            <person name="Suttle J.C."/>
            <person name="Spanner R.E."/>
            <person name="Neubauer J.D."/>
            <person name="Jurick W.M.II."/>
            <person name="Stott K.A."/>
            <person name="Secor G.A."/>
            <person name="Thomma B.P.H.J."/>
            <person name="Van de Peer Y."/>
            <person name="Townsend C.A."/>
            <person name="Bolton M.D."/>
        </authorList>
    </citation>
    <scope>NUCLEOTIDE SEQUENCE [LARGE SCALE GENOMIC DNA]</scope>
    <source>
        <strain evidence="7">CBS538.71</strain>
    </source>
</reference>
<dbReference type="Pfam" id="PF04479">
    <property type="entry name" value="RTA1"/>
    <property type="match status" value="1"/>
</dbReference>
<feature type="transmembrane region" description="Helical" evidence="5">
    <location>
        <begin position="46"/>
        <end position="67"/>
    </location>
</feature>
<feature type="transmembrane region" description="Helical" evidence="5">
    <location>
        <begin position="232"/>
        <end position="252"/>
    </location>
</feature>
<evidence type="ECO:0000256" key="3">
    <source>
        <dbReference type="ARBA" id="ARBA00022989"/>
    </source>
</evidence>
<evidence type="ECO:0008006" key="8">
    <source>
        <dbReference type="Google" id="ProtNLM"/>
    </source>
</evidence>
<evidence type="ECO:0000256" key="1">
    <source>
        <dbReference type="ARBA" id="ARBA00004141"/>
    </source>
</evidence>
<accession>A0A2S6C9T4</accession>
<dbReference type="PANTHER" id="PTHR31465">
    <property type="entry name" value="PROTEIN RTA1-RELATED"/>
    <property type="match status" value="1"/>
</dbReference>
<evidence type="ECO:0000256" key="2">
    <source>
        <dbReference type="ARBA" id="ARBA00022692"/>
    </source>
</evidence>
<dbReference type="GO" id="GO:0016020">
    <property type="term" value="C:membrane"/>
    <property type="evidence" value="ECO:0007669"/>
    <property type="project" value="UniProtKB-SubCell"/>
</dbReference>
<keyword evidence="7" id="KW-1185">Reference proteome</keyword>
<keyword evidence="3 5" id="KW-1133">Transmembrane helix</keyword>
<keyword evidence="4 5" id="KW-0472">Membrane</keyword>
<feature type="transmembrane region" description="Helical" evidence="5">
    <location>
        <begin position="79"/>
        <end position="100"/>
    </location>
</feature>
<feature type="transmembrane region" description="Helical" evidence="5">
    <location>
        <begin position="20"/>
        <end position="39"/>
    </location>
</feature>